<dbReference type="KEGG" id="thb:N186_04845"/>
<dbReference type="GeneID" id="16573613"/>
<dbReference type="eggNOG" id="arCOG10867">
    <property type="taxonomic scope" value="Archaea"/>
</dbReference>
<keyword evidence="2" id="KW-1185">Reference proteome</keyword>
<protein>
    <submittedName>
        <fullName evidence="1">Uncharacterized protein</fullName>
    </submittedName>
</protein>
<gene>
    <name evidence="1" type="ORF">N186_04845</name>
</gene>
<dbReference type="Proteomes" id="UP000015543">
    <property type="component" value="Chromosome"/>
</dbReference>
<dbReference type="RefSeq" id="WP_020962622.1">
    <property type="nucleotide sequence ID" value="NC_022093.1"/>
</dbReference>
<name>S5ZL41_9CREN</name>
<dbReference type="AlphaFoldDB" id="S5ZL41"/>
<dbReference type="OrthoDB" id="29194at2157"/>
<evidence type="ECO:0000313" key="1">
    <source>
        <dbReference type="EMBL" id="AGT35316.1"/>
    </source>
</evidence>
<dbReference type="PATRIC" id="fig|1365176.7.peg.955"/>
<dbReference type="HOGENOM" id="CLU_627929_0_0_2"/>
<dbReference type="EMBL" id="CP006646">
    <property type="protein sequence ID" value="AGT35316.1"/>
    <property type="molecule type" value="Genomic_DNA"/>
</dbReference>
<sequence length="432" mass="49611">MDMGTASPEGWRTGPTDLLAELYTRAQLANRELPSLVDGQKKYFYVSTEAIIDVLDLPLDKADTLRDFAEKAVNLLDKAYQQTETKLQKLLTALESNNVKVELGPRAKKTLHITPEGEKWYVSAHFRETWLISLPIYRVSADAEFPDILNVSDQDLYYLQAGWRASDESCDQNKPRMGTTQPWQALAWAAVRYGYLRIYLSALNLNMTEPTFAWTITSKSWNQQWPKREGKKLAQKIAEQHPLGMLTWYLGDGEKHPEVLRFAIQNDEKYEPKHLAQQILQVAYQTNYGILLDLLDSEKWQILKKLQPTRDPVYATLLGHTFWLSYSARAQQLLARTVLKSLEEAQRLIQALLQQGVQAKTYTWYDPKTGKNYYVVQLNGTNIARAAQLYPELRPALKELAQKHNIQPKTPLLRRLLELAENPPLPTKNLIS</sequence>
<evidence type="ECO:0000313" key="2">
    <source>
        <dbReference type="Proteomes" id="UP000015543"/>
    </source>
</evidence>
<organism evidence="1 2">
    <name type="scientific">Thermofilum adornatum</name>
    <dbReference type="NCBI Taxonomy" id="1365176"/>
    <lineage>
        <taxon>Archaea</taxon>
        <taxon>Thermoproteota</taxon>
        <taxon>Thermoprotei</taxon>
        <taxon>Thermofilales</taxon>
        <taxon>Thermofilaceae</taxon>
        <taxon>Thermofilum</taxon>
    </lineage>
</organism>
<accession>S5ZL41</accession>
<proteinExistence type="predicted"/>
<reference evidence="1 2" key="1">
    <citation type="journal article" date="2013" name="Genome Announc.">
        <title>Complete Genomic Sequence of 'Thermofilum adornatus' Strain 1910bT, a Hyperthermophilic Anaerobic Organotrophic Crenarchaeon.</title>
        <authorList>
            <person name="Dominova I.N."/>
            <person name="Kublanov I.V."/>
            <person name="Podosokorskaya O.A."/>
            <person name="Derbikova K.S."/>
            <person name="Patrushev M.V."/>
            <person name="Toshchakov S.V."/>
        </authorList>
    </citation>
    <scope>NUCLEOTIDE SEQUENCE [LARGE SCALE GENOMIC DNA]</scope>
    <source>
        <strain evidence="2">1910b</strain>
    </source>
</reference>